<organism evidence="2 3">
    <name type="scientific">Brucella anthropi</name>
    <name type="common">Ochrobactrum anthropi</name>
    <dbReference type="NCBI Taxonomy" id="529"/>
    <lineage>
        <taxon>Bacteria</taxon>
        <taxon>Pseudomonadati</taxon>
        <taxon>Pseudomonadota</taxon>
        <taxon>Alphaproteobacteria</taxon>
        <taxon>Hyphomicrobiales</taxon>
        <taxon>Brucellaceae</taxon>
        <taxon>Brucella/Ochrobactrum group</taxon>
        <taxon>Brucella</taxon>
    </lineage>
</organism>
<dbReference type="AlphaFoldDB" id="A0A8I0N029"/>
<reference evidence="2" key="1">
    <citation type="submission" date="2020-09" db="EMBL/GenBank/DDBJ databases">
        <authorList>
            <person name="Dalcin Martins P."/>
        </authorList>
    </citation>
    <scope>NUCLEOTIDE SEQUENCE</scope>
    <source>
        <strain evidence="2">MAG47</strain>
    </source>
</reference>
<dbReference type="GO" id="GO:0003677">
    <property type="term" value="F:DNA binding"/>
    <property type="evidence" value="ECO:0007669"/>
    <property type="project" value="InterPro"/>
</dbReference>
<dbReference type="InterPro" id="IPR001387">
    <property type="entry name" value="Cro/C1-type_HTH"/>
</dbReference>
<evidence type="ECO:0000313" key="2">
    <source>
        <dbReference type="EMBL" id="MBE0559206.1"/>
    </source>
</evidence>
<reference evidence="2" key="2">
    <citation type="submission" date="2020-10" db="EMBL/GenBank/DDBJ databases">
        <title>Enrichment of novel Verrucomicrobia, Bacteroidetes and Krumholzibacteria in an oxygen-limited, methane- and iron-fed bioreactor inoculated with Bothnian Sea sediments.</title>
        <authorList>
            <person name="Martins P.D."/>
            <person name="de Jong A."/>
            <person name="Lenstra W.K."/>
            <person name="van Helmond N.A.G.M."/>
            <person name="Slomp C.P."/>
            <person name="Jetten M.S.M."/>
            <person name="Welte C.U."/>
            <person name="Rasigraf O."/>
        </authorList>
    </citation>
    <scope>NUCLEOTIDE SEQUENCE</scope>
    <source>
        <strain evidence="2">MAG47</strain>
    </source>
</reference>
<comment type="caution">
    <text evidence="2">The sequence shown here is derived from an EMBL/GenBank/DDBJ whole genome shotgun (WGS) entry which is preliminary data.</text>
</comment>
<feature type="domain" description="HTH cro/C1-type" evidence="1">
    <location>
        <begin position="8"/>
        <end position="66"/>
    </location>
</feature>
<dbReference type="Gene3D" id="1.10.260.40">
    <property type="entry name" value="lambda repressor-like DNA-binding domains"/>
    <property type="match status" value="1"/>
</dbReference>
<dbReference type="Proteomes" id="UP000642265">
    <property type="component" value="Unassembled WGS sequence"/>
</dbReference>
<dbReference type="SUPFAM" id="SSF47413">
    <property type="entry name" value="lambda repressor-like DNA-binding domains"/>
    <property type="match status" value="1"/>
</dbReference>
<gene>
    <name evidence="2" type="ORF">IH622_00030</name>
</gene>
<accession>A0A8I0N029</accession>
<dbReference type="SMART" id="SM00530">
    <property type="entry name" value="HTH_XRE"/>
    <property type="match status" value="1"/>
</dbReference>
<dbReference type="InterPro" id="IPR010982">
    <property type="entry name" value="Lambda_DNA-bd_dom_sf"/>
</dbReference>
<evidence type="ECO:0000313" key="3">
    <source>
        <dbReference type="Proteomes" id="UP000642265"/>
    </source>
</evidence>
<proteinExistence type="predicted"/>
<sequence>MTPFGEKVRALRAARGMALKDMAAHLGVSSAYLSALEHGNRGRPRTGLIMQICALFGLIWDEAEDLKRLARLSHPRVVVDTAGLSPKATELANLLAENIGELDEETLDWVLAEIRTRRLPHKGPVY</sequence>
<protein>
    <submittedName>
        <fullName evidence="2">Helix-turn-helix transcriptional regulator</fullName>
    </submittedName>
</protein>
<dbReference type="PROSITE" id="PS50943">
    <property type="entry name" value="HTH_CROC1"/>
    <property type="match status" value="1"/>
</dbReference>
<dbReference type="EMBL" id="JACZKO010000002">
    <property type="protein sequence ID" value="MBE0559206.1"/>
    <property type="molecule type" value="Genomic_DNA"/>
</dbReference>
<dbReference type="Pfam" id="PF13560">
    <property type="entry name" value="HTH_31"/>
    <property type="match status" value="1"/>
</dbReference>
<name>A0A8I0N029_BRUAN</name>
<dbReference type="CDD" id="cd00093">
    <property type="entry name" value="HTH_XRE"/>
    <property type="match status" value="1"/>
</dbReference>
<evidence type="ECO:0000259" key="1">
    <source>
        <dbReference type="PROSITE" id="PS50943"/>
    </source>
</evidence>